<feature type="domain" description="Formyl transferase C-terminal" evidence="6">
    <location>
        <begin position="197"/>
        <end position="294"/>
    </location>
</feature>
<dbReference type="EMBL" id="CAFBQN010000003">
    <property type="protein sequence ID" value="CAB5052096.1"/>
    <property type="molecule type" value="Genomic_DNA"/>
</dbReference>
<dbReference type="InterPro" id="IPR036477">
    <property type="entry name" value="Formyl_transf_N_sf"/>
</dbReference>
<dbReference type="GO" id="GO:0005829">
    <property type="term" value="C:cytosol"/>
    <property type="evidence" value="ECO:0007669"/>
    <property type="project" value="TreeGrafter"/>
</dbReference>
<evidence type="ECO:0000256" key="2">
    <source>
        <dbReference type="ARBA" id="ARBA00012261"/>
    </source>
</evidence>
<evidence type="ECO:0000259" key="5">
    <source>
        <dbReference type="Pfam" id="PF00551"/>
    </source>
</evidence>
<organism evidence="7">
    <name type="scientific">freshwater metagenome</name>
    <dbReference type="NCBI Taxonomy" id="449393"/>
    <lineage>
        <taxon>unclassified sequences</taxon>
        <taxon>metagenomes</taxon>
        <taxon>ecological metagenomes</taxon>
    </lineage>
</organism>
<dbReference type="PANTHER" id="PTHR11138:SF5">
    <property type="entry name" value="METHIONYL-TRNA FORMYLTRANSFERASE, MITOCHONDRIAL"/>
    <property type="match status" value="1"/>
</dbReference>
<gene>
    <name evidence="7" type="ORF">UFOPK2837_00125</name>
    <name evidence="8" type="ORF">UFOPK4065_00206</name>
    <name evidence="9" type="ORF">UFOPK4319_00128</name>
</gene>
<dbReference type="HAMAP" id="MF_00182">
    <property type="entry name" value="Formyl_trans"/>
    <property type="match status" value="1"/>
</dbReference>
<evidence type="ECO:0000313" key="8">
    <source>
        <dbReference type="EMBL" id="CAB5000076.1"/>
    </source>
</evidence>
<dbReference type="PANTHER" id="PTHR11138">
    <property type="entry name" value="METHIONYL-TRNA FORMYLTRANSFERASE"/>
    <property type="match status" value="1"/>
</dbReference>
<dbReference type="EMBL" id="CAEZZF010000004">
    <property type="protein sequence ID" value="CAB4743134.1"/>
    <property type="molecule type" value="Genomic_DNA"/>
</dbReference>
<dbReference type="AlphaFoldDB" id="A0A6J6T870"/>
<dbReference type="EC" id="2.1.2.9" evidence="2"/>
<dbReference type="InterPro" id="IPR044135">
    <property type="entry name" value="Met-tRNA-FMT_C"/>
</dbReference>
<sequence length="303" mass="32826">MRIGVAATPQVAIPTLDWLLTTDHELALVITQPDKPAGRGRELKQSPVSEWAGIHGVTTLKPESSASLVEHLESLDLVITIGYGVILPESILKLPKFGFINLHFSLLPAYRGAAPVQRAIENGEEVTGLTVFQLDKGMDTGPVFTSMAVNMEPQWRSHEALEHLAQLGPVAIASSLESISLGVKPQAQAGQATMAPKISKAEAEINWRHNNRTIVNKIRAFYPAPSAWTLWNGTAVKITNARIHDTIEKLEPGQILFHNKKLLVGAENRGAVELVSVIPSGKNEMAAADWARGAHLHGGEYFG</sequence>
<accession>A0A6J6T870</accession>
<dbReference type="GO" id="GO:0004479">
    <property type="term" value="F:methionyl-tRNA formyltransferase activity"/>
    <property type="evidence" value="ECO:0007669"/>
    <property type="project" value="UniProtKB-EC"/>
</dbReference>
<evidence type="ECO:0000256" key="1">
    <source>
        <dbReference type="ARBA" id="ARBA00010699"/>
    </source>
</evidence>
<dbReference type="NCBIfam" id="TIGR00460">
    <property type="entry name" value="fmt"/>
    <property type="match status" value="1"/>
</dbReference>
<dbReference type="InterPro" id="IPR041711">
    <property type="entry name" value="Met-tRNA-FMT_N"/>
</dbReference>
<evidence type="ECO:0000256" key="4">
    <source>
        <dbReference type="ARBA" id="ARBA00022917"/>
    </source>
</evidence>
<dbReference type="EMBL" id="CAFBPE010000007">
    <property type="protein sequence ID" value="CAB5000076.1"/>
    <property type="molecule type" value="Genomic_DNA"/>
</dbReference>
<comment type="similarity">
    <text evidence="1">Belongs to the Fmt family.</text>
</comment>
<keyword evidence="3" id="KW-0808">Transferase</keyword>
<dbReference type="InterPro" id="IPR005793">
    <property type="entry name" value="Formyl_trans_C"/>
</dbReference>
<dbReference type="Pfam" id="PF00551">
    <property type="entry name" value="Formyl_trans_N"/>
    <property type="match status" value="1"/>
</dbReference>
<evidence type="ECO:0000259" key="6">
    <source>
        <dbReference type="Pfam" id="PF02911"/>
    </source>
</evidence>
<proteinExistence type="inferred from homology"/>
<dbReference type="CDD" id="cd08704">
    <property type="entry name" value="Met_tRNA_FMT_C"/>
    <property type="match status" value="1"/>
</dbReference>
<dbReference type="SUPFAM" id="SSF53328">
    <property type="entry name" value="Formyltransferase"/>
    <property type="match status" value="1"/>
</dbReference>
<reference evidence="7" key="1">
    <citation type="submission" date="2020-05" db="EMBL/GenBank/DDBJ databases">
        <authorList>
            <person name="Chiriac C."/>
            <person name="Salcher M."/>
            <person name="Ghai R."/>
            <person name="Kavagutti S V."/>
        </authorList>
    </citation>
    <scope>NUCLEOTIDE SEQUENCE</scope>
</reference>
<dbReference type="CDD" id="cd08646">
    <property type="entry name" value="FMT_core_Met-tRNA-FMT_N"/>
    <property type="match status" value="1"/>
</dbReference>
<evidence type="ECO:0000313" key="7">
    <source>
        <dbReference type="EMBL" id="CAB4743134.1"/>
    </source>
</evidence>
<name>A0A6J6T870_9ZZZZ</name>
<feature type="domain" description="Formyl transferase N-terminal" evidence="5">
    <location>
        <begin position="16"/>
        <end position="160"/>
    </location>
</feature>
<keyword evidence="4" id="KW-0648">Protein biosynthesis</keyword>
<dbReference type="Pfam" id="PF02911">
    <property type="entry name" value="Formyl_trans_C"/>
    <property type="match status" value="1"/>
</dbReference>
<dbReference type="SUPFAM" id="SSF50486">
    <property type="entry name" value="FMT C-terminal domain-like"/>
    <property type="match status" value="1"/>
</dbReference>
<dbReference type="InterPro" id="IPR005794">
    <property type="entry name" value="Fmt"/>
</dbReference>
<dbReference type="Gene3D" id="3.40.50.12230">
    <property type="match status" value="1"/>
</dbReference>
<evidence type="ECO:0000313" key="9">
    <source>
        <dbReference type="EMBL" id="CAB5052096.1"/>
    </source>
</evidence>
<dbReference type="InterPro" id="IPR011034">
    <property type="entry name" value="Formyl_transferase-like_C_sf"/>
</dbReference>
<evidence type="ECO:0000256" key="3">
    <source>
        <dbReference type="ARBA" id="ARBA00022679"/>
    </source>
</evidence>
<dbReference type="InterPro" id="IPR002376">
    <property type="entry name" value="Formyl_transf_N"/>
</dbReference>
<protein>
    <recommendedName>
        <fullName evidence="2">methionyl-tRNA formyltransferase</fullName>
        <ecNumber evidence="2">2.1.2.9</ecNumber>
    </recommendedName>
</protein>